<dbReference type="Proteomes" id="UP000694941">
    <property type="component" value="Unplaced"/>
</dbReference>
<organism evidence="6 7">
    <name type="scientific">Limulus polyphemus</name>
    <name type="common">Atlantic horseshoe crab</name>
    <dbReference type="NCBI Taxonomy" id="6850"/>
    <lineage>
        <taxon>Eukaryota</taxon>
        <taxon>Metazoa</taxon>
        <taxon>Ecdysozoa</taxon>
        <taxon>Arthropoda</taxon>
        <taxon>Chelicerata</taxon>
        <taxon>Merostomata</taxon>
        <taxon>Xiphosura</taxon>
        <taxon>Limulidae</taxon>
        <taxon>Limulus</taxon>
    </lineage>
</organism>
<dbReference type="PANTHER" id="PTHR24346">
    <property type="entry name" value="MAP/MICROTUBULE AFFINITY-REGULATING KINASE"/>
    <property type="match status" value="1"/>
</dbReference>
<feature type="region of interest" description="Disordered" evidence="4">
    <location>
        <begin position="376"/>
        <end position="395"/>
    </location>
</feature>
<feature type="domain" description="Protein kinase" evidence="5">
    <location>
        <begin position="30"/>
        <end position="283"/>
    </location>
</feature>
<gene>
    <name evidence="7" type="primary">LOC106459212</name>
</gene>
<feature type="binding site" evidence="3">
    <location>
        <position position="59"/>
    </location>
    <ligand>
        <name>ATP</name>
        <dbReference type="ChEBI" id="CHEBI:30616"/>
    </ligand>
</feature>
<dbReference type="InterPro" id="IPR017441">
    <property type="entry name" value="Protein_kinase_ATP_BS"/>
</dbReference>
<accession>A0ABM1SCL0</accession>
<keyword evidence="2 3" id="KW-0067">ATP-binding</keyword>
<dbReference type="GeneID" id="106459212"/>
<dbReference type="PANTHER" id="PTHR24346:SF45">
    <property type="entry name" value="PROTEIN KINASE DOMAIN-CONTAINING PROTEIN"/>
    <property type="match status" value="1"/>
</dbReference>
<evidence type="ECO:0000313" key="6">
    <source>
        <dbReference type="Proteomes" id="UP000694941"/>
    </source>
</evidence>
<dbReference type="PROSITE" id="PS50011">
    <property type="entry name" value="PROTEIN_KINASE_DOM"/>
    <property type="match status" value="1"/>
</dbReference>
<dbReference type="Pfam" id="PF00069">
    <property type="entry name" value="Pkinase"/>
    <property type="match status" value="1"/>
</dbReference>
<keyword evidence="6" id="KW-1185">Reference proteome</keyword>
<sequence length="927" mass="104680">MMGEKGAIEPKEGRRSKPNNYTGKMIAGLYDLGDTLGRGHFAVVKLAKHVFTGEQVAVKVIDKTKLDDMSRAHLFQEVRLMKLVQHPNVVRLYDVIDTQTKLYLILEFGNGGDMYDYIMKHDKGIDEETAKTYFQQILHAISYCHKLHVVHRDLKPENVVFFEKLGMVKLTDFGFSNKFCPGQKLETSCGSLAYSAPEILLGDSYDAPKVDVWSLGVILYMLVCGHAPFLEANDSETLTMIMDCKYTIPAHVSDGCKRLISSMLIRDPEKRATLENIARDLWLNSGDPIQPADYLPLVSREHLSEEDHAYIIQKMVNGNIAIKEEILEALDKNEYNHITATYFLLAERKLRAQRQEKAHQLNIRNCRGDFSPLAITPEVATSNPSPTQEKLDIPHDNLVSPLSPLKPLNTHSYGLYLTPSHLGVSLSSVSQLPLARKCSIVREEEDNVSMTSGGSSSPVKSPALQNNFHNENIEEEETCLSLAVPEQETLQMFPVKRPELPLSLEKEIGNSCSSTRKEEYPIYYSTKKLKILPSGGHRLHAVKSSPQLLLKNQNEEVLVGAKPVSKSCKSRQTRKQLYCVKQTSRSLLPHAMLHLMGQYHRQHFGNSNKTSCFSEQTNQKQDYQEKIYITDKENTRLSDKKTFENDVINDKYQVRNYQVPSAGLISKLDTLENTNVVEDDHHNYTYTPEDERMVFRPHSLDKTVFSVDSNDSLDFLSDSQPRLMESVSCGDLYIDYSCNQELVNSDNITLTEVSAHTNSNGHSSLGQEEGSEINNDLINDHNSFPTSWSEISKLSQLQVEERGGSNSNISEPTKLQGVGVCSTKTDIRTPAQLQHVDGSSLYVGRLTQHQQMDTTDHHQVDKKVSNEWSPKSKGLNLTRLVHSASKQVSTLDINQNGWRKMDRSRHRNRNKQSITDMKMASKCCTIC</sequence>
<feature type="region of interest" description="Disordered" evidence="4">
    <location>
        <begin position="758"/>
        <end position="780"/>
    </location>
</feature>
<dbReference type="Gene3D" id="1.10.510.10">
    <property type="entry name" value="Transferase(Phosphotransferase) domain 1"/>
    <property type="match status" value="1"/>
</dbReference>
<keyword evidence="1 3" id="KW-0547">Nucleotide-binding</keyword>
<reference evidence="7" key="1">
    <citation type="submission" date="2025-08" db="UniProtKB">
        <authorList>
            <consortium name="RefSeq"/>
        </authorList>
    </citation>
    <scope>IDENTIFICATION</scope>
    <source>
        <tissue evidence="7">Muscle</tissue>
    </source>
</reference>
<evidence type="ECO:0000256" key="3">
    <source>
        <dbReference type="PROSITE-ProRule" id="PRU10141"/>
    </source>
</evidence>
<evidence type="ECO:0000256" key="2">
    <source>
        <dbReference type="ARBA" id="ARBA00022840"/>
    </source>
</evidence>
<name>A0ABM1SCL0_LIMPO</name>
<evidence type="ECO:0000313" key="7">
    <source>
        <dbReference type="RefSeq" id="XP_022241365.1"/>
    </source>
</evidence>
<dbReference type="PROSITE" id="PS00108">
    <property type="entry name" value="PROTEIN_KINASE_ST"/>
    <property type="match status" value="1"/>
</dbReference>
<feature type="region of interest" description="Disordered" evidence="4">
    <location>
        <begin position="1"/>
        <end position="20"/>
    </location>
</feature>
<dbReference type="CDD" id="cd14339">
    <property type="entry name" value="UBA_SNRK"/>
    <property type="match status" value="1"/>
</dbReference>
<dbReference type="PROSITE" id="PS00107">
    <property type="entry name" value="PROTEIN_KINASE_ATP"/>
    <property type="match status" value="1"/>
</dbReference>
<evidence type="ECO:0000256" key="4">
    <source>
        <dbReference type="SAM" id="MobiDB-lite"/>
    </source>
</evidence>
<dbReference type="InterPro" id="IPR008271">
    <property type="entry name" value="Ser/Thr_kinase_AS"/>
</dbReference>
<dbReference type="CDD" id="cd14074">
    <property type="entry name" value="STKc_SNRK"/>
    <property type="match status" value="1"/>
</dbReference>
<feature type="compositionally biased region" description="Polar residues" evidence="4">
    <location>
        <begin position="379"/>
        <end position="388"/>
    </location>
</feature>
<protein>
    <submittedName>
        <fullName evidence="7">Hormonally up-regulated neu tumor-associated kinase-like</fullName>
    </submittedName>
</protein>
<proteinExistence type="predicted"/>
<feature type="compositionally biased region" description="Basic and acidic residues" evidence="4">
    <location>
        <begin position="1"/>
        <end position="15"/>
    </location>
</feature>
<dbReference type="SMART" id="SM00220">
    <property type="entry name" value="S_TKc"/>
    <property type="match status" value="1"/>
</dbReference>
<evidence type="ECO:0000259" key="5">
    <source>
        <dbReference type="PROSITE" id="PS50011"/>
    </source>
</evidence>
<evidence type="ECO:0000256" key="1">
    <source>
        <dbReference type="ARBA" id="ARBA00022741"/>
    </source>
</evidence>
<dbReference type="RefSeq" id="XP_022241365.1">
    <property type="nucleotide sequence ID" value="XM_022385657.1"/>
</dbReference>
<dbReference type="InterPro" id="IPR011009">
    <property type="entry name" value="Kinase-like_dom_sf"/>
</dbReference>
<dbReference type="SUPFAM" id="SSF56112">
    <property type="entry name" value="Protein kinase-like (PK-like)"/>
    <property type="match status" value="1"/>
</dbReference>
<dbReference type="InterPro" id="IPR000719">
    <property type="entry name" value="Prot_kinase_dom"/>
</dbReference>